<sequence length="100" mass="11617">MLVLLSICVWHNCFVVSSNGVWLQEVVDEEDEKLKKLKAEWGEEVHNAVKTALEELNEYNASGRYSTPELWNFKAGRKATLKEVISFNSNYMKPLKRKRT</sequence>
<dbReference type="PANTHER" id="PTHR21596:SF3">
    <property type="entry name" value="FACTOR OF DNA METHYLATION 1-RELATED"/>
    <property type="match status" value="1"/>
</dbReference>
<dbReference type="InterPro" id="IPR045177">
    <property type="entry name" value="FDM1-5/IDN2"/>
</dbReference>
<comment type="caution">
    <text evidence="3">The sequence shown here is derived from an EMBL/GenBank/DDBJ whole genome shotgun (WGS) entry which is preliminary data.</text>
</comment>
<feature type="chain" id="PRO_5044827951" description="Factor of DNA methylation 1-5/IDN2 domain-containing protein" evidence="1">
    <location>
        <begin position="21"/>
        <end position="100"/>
    </location>
</feature>
<dbReference type="AlphaFoldDB" id="A0ABC8M604"/>
<keyword evidence="4" id="KW-1185">Reference proteome</keyword>
<evidence type="ECO:0000313" key="3">
    <source>
        <dbReference type="EMBL" id="CAH8391258.1"/>
    </source>
</evidence>
<feature type="domain" description="Factor of DNA methylation 1-5/IDN2" evidence="2">
    <location>
        <begin position="17"/>
        <end position="98"/>
    </location>
</feature>
<dbReference type="InterPro" id="IPR005379">
    <property type="entry name" value="FDM1-5/IDN2_XH"/>
</dbReference>
<feature type="signal peptide" evidence="1">
    <location>
        <begin position="1"/>
        <end position="20"/>
    </location>
</feature>
<organism evidence="3 4">
    <name type="scientific">Eruca vesicaria subsp. sativa</name>
    <name type="common">Garden rocket</name>
    <name type="synonym">Eruca sativa</name>
    <dbReference type="NCBI Taxonomy" id="29727"/>
    <lineage>
        <taxon>Eukaryota</taxon>
        <taxon>Viridiplantae</taxon>
        <taxon>Streptophyta</taxon>
        <taxon>Embryophyta</taxon>
        <taxon>Tracheophyta</taxon>
        <taxon>Spermatophyta</taxon>
        <taxon>Magnoliopsida</taxon>
        <taxon>eudicotyledons</taxon>
        <taxon>Gunneridae</taxon>
        <taxon>Pentapetalae</taxon>
        <taxon>rosids</taxon>
        <taxon>malvids</taxon>
        <taxon>Brassicales</taxon>
        <taxon>Brassicaceae</taxon>
        <taxon>Brassiceae</taxon>
        <taxon>Eruca</taxon>
    </lineage>
</organism>
<dbReference type="Proteomes" id="UP001642260">
    <property type="component" value="Unassembled WGS sequence"/>
</dbReference>
<keyword evidence="1" id="KW-0732">Signal</keyword>
<accession>A0ABC8M604</accession>
<evidence type="ECO:0000256" key="1">
    <source>
        <dbReference type="SAM" id="SignalP"/>
    </source>
</evidence>
<dbReference type="PANTHER" id="PTHR21596">
    <property type="entry name" value="RIBONUCLEASE P SUBUNIT P38"/>
    <property type="match status" value="1"/>
</dbReference>
<evidence type="ECO:0000313" key="4">
    <source>
        <dbReference type="Proteomes" id="UP001642260"/>
    </source>
</evidence>
<dbReference type="Pfam" id="PF03469">
    <property type="entry name" value="XH"/>
    <property type="match status" value="1"/>
</dbReference>
<dbReference type="EMBL" id="CAKOAT010937376">
    <property type="protein sequence ID" value="CAH8391258.1"/>
    <property type="molecule type" value="Genomic_DNA"/>
</dbReference>
<reference evidence="3 4" key="1">
    <citation type="submission" date="2022-03" db="EMBL/GenBank/DDBJ databases">
        <authorList>
            <person name="Macdonald S."/>
            <person name="Ahmed S."/>
            <person name="Newling K."/>
        </authorList>
    </citation>
    <scope>NUCLEOTIDE SEQUENCE [LARGE SCALE GENOMIC DNA]</scope>
</reference>
<proteinExistence type="predicted"/>
<name>A0ABC8M604_ERUVS</name>
<protein>
    <recommendedName>
        <fullName evidence="2">Factor of DNA methylation 1-5/IDN2 domain-containing protein</fullName>
    </recommendedName>
</protein>
<evidence type="ECO:0000259" key="2">
    <source>
        <dbReference type="Pfam" id="PF03469"/>
    </source>
</evidence>
<gene>
    <name evidence="3" type="ORF">ERUC_LOCUS43741</name>
</gene>